<evidence type="ECO:0000313" key="8">
    <source>
        <dbReference type="EMBL" id="MCP3427569.1"/>
    </source>
</evidence>
<dbReference type="PANTHER" id="PTHR10091">
    <property type="entry name" value="ALDOSE-1-EPIMERASE"/>
    <property type="match status" value="1"/>
</dbReference>
<dbReference type="InterPro" id="IPR011013">
    <property type="entry name" value="Gal_mutarotase_sf_dom"/>
</dbReference>
<dbReference type="InterPro" id="IPR047215">
    <property type="entry name" value="Galactose_mutarotase-like"/>
</dbReference>
<protein>
    <submittedName>
        <fullName evidence="8">Galactose mutarotase</fullName>
    </submittedName>
</protein>
<comment type="pathway">
    <text evidence="1">Carbohydrate metabolism; hexose metabolism.</text>
</comment>
<evidence type="ECO:0000256" key="4">
    <source>
        <dbReference type="ARBA" id="ARBA00023277"/>
    </source>
</evidence>
<proteinExistence type="inferred from homology"/>
<evidence type="ECO:0000256" key="3">
    <source>
        <dbReference type="ARBA" id="ARBA00023235"/>
    </source>
</evidence>
<dbReference type="EMBL" id="JANATA010000001">
    <property type="protein sequence ID" value="MCP3427569.1"/>
    <property type="molecule type" value="Genomic_DNA"/>
</dbReference>
<keyword evidence="9" id="KW-1185">Reference proteome</keyword>
<dbReference type="GO" id="GO:0006006">
    <property type="term" value="P:glucose metabolic process"/>
    <property type="evidence" value="ECO:0007669"/>
    <property type="project" value="TreeGrafter"/>
</dbReference>
<comment type="caution">
    <text evidence="8">The sequence shown here is derived from an EMBL/GenBank/DDBJ whole genome shotgun (WGS) entry which is preliminary data.</text>
</comment>
<sequence>MEVEILNLGARIGQIWCPINEQLVPMLVAYDKAEGFETDEFYLGATCGRVCNRIGGGTFELAGQTYSLDQNDGDNTLHGGTGNLSFQYWEMDLENATSEKVVLSAQSHDMQGGFPGLLKLQVEYCLTDENGLEIHFRANTNKATPVNLTNHAYFSLGEATAKSLEMNVQSEQFLERLGIGVPTGELLSSELVSKDLKTGVNIGELIENSSYQQIQQEQGLDHCFVLLGETSEAKASLSSKTTGIKMDVFTDQPTAQVYTGKFLCGEFVPYQGVCIECHGYVDAVNQPHFPSVILQPDDTYESYIRYQFSETASNR</sequence>
<dbReference type="InterPro" id="IPR015443">
    <property type="entry name" value="Aldose_1-epimerase"/>
</dbReference>
<dbReference type="SUPFAM" id="SSF74650">
    <property type="entry name" value="Galactose mutarotase-like"/>
    <property type="match status" value="1"/>
</dbReference>
<name>A0AA42BKE3_9ALTE</name>
<accession>A0AA42BKE3</accession>
<comment type="similarity">
    <text evidence="2">Belongs to the aldose epimerase family.</text>
</comment>
<dbReference type="InterPro" id="IPR014718">
    <property type="entry name" value="GH-type_carb-bd"/>
</dbReference>
<feature type="binding site" evidence="7">
    <location>
        <begin position="52"/>
        <end position="53"/>
    </location>
    <ligand>
        <name>beta-D-galactose</name>
        <dbReference type="ChEBI" id="CHEBI:27667"/>
    </ligand>
</feature>
<evidence type="ECO:0000256" key="5">
    <source>
        <dbReference type="PIRSR" id="PIRSR005096-1"/>
    </source>
</evidence>
<feature type="binding site" evidence="7">
    <location>
        <begin position="151"/>
        <end position="153"/>
    </location>
    <ligand>
        <name>beta-D-galactose</name>
        <dbReference type="ChEBI" id="CHEBI:27667"/>
    </ligand>
</feature>
<dbReference type="CDD" id="cd09019">
    <property type="entry name" value="galactose_mutarotase_like"/>
    <property type="match status" value="1"/>
</dbReference>
<keyword evidence="4" id="KW-0119">Carbohydrate metabolism</keyword>
<gene>
    <name evidence="8" type="ORF">NLF92_01245</name>
</gene>
<evidence type="ECO:0000256" key="6">
    <source>
        <dbReference type="PIRSR" id="PIRSR005096-2"/>
    </source>
</evidence>
<evidence type="ECO:0000256" key="1">
    <source>
        <dbReference type="ARBA" id="ARBA00005028"/>
    </source>
</evidence>
<feature type="active site" description="Proton acceptor" evidence="5">
    <location>
        <position position="276"/>
    </location>
</feature>
<dbReference type="PANTHER" id="PTHR10091:SF0">
    <property type="entry name" value="GALACTOSE MUTAROTASE"/>
    <property type="match status" value="1"/>
</dbReference>
<dbReference type="GO" id="GO:0033499">
    <property type="term" value="P:galactose catabolic process via UDP-galactose, Leloir pathway"/>
    <property type="evidence" value="ECO:0007669"/>
    <property type="project" value="TreeGrafter"/>
</dbReference>
<keyword evidence="3" id="KW-0413">Isomerase</keyword>
<dbReference type="Gene3D" id="2.70.98.10">
    <property type="match status" value="1"/>
</dbReference>
<evidence type="ECO:0000313" key="9">
    <source>
        <dbReference type="Proteomes" id="UP001165413"/>
    </source>
</evidence>
<dbReference type="Pfam" id="PF01263">
    <property type="entry name" value="Aldose_epim"/>
    <property type="match status" value="1"/>
</dbReference>
<dbReference type="PIRSF" id="PIRSF005096">
    <property type="entry name" value="GALM"/>
    <property type="match status" value="1"/>
</dbReference>
<dbReference type="GO" id="GO:0030246">
    <property type="term" value="F:carbohydrate binding"/>
    <property type="evidence" value="ECO:0007669"/>
    <property type="project" value="InterPro"/>
</dbReference>
<organism evidence="8 9">
    <name type="scientific">Opacimonas viscosa</name>
    <dbReference type="NCBI Taxonomy" id="2961944"/>
    <lineage>
        <taxon>Bacteria</taxon>
        <taxon>Pseudomonadati</taxon>
        <taxon>Pseudomonadota</taxon>
        <taxon>Gammaproteobacteria</taxon>
        <taxon>Alteromonadales</taxon>
        <taxon>Alteromonadaceae</taxon>
        <taxon>Opacimonas</taxon>
    </lineage>
</organism>
<reference evidence="8" key="1">
    <citation type="submission" date="2022-07" db="EMBL/GenBank/DDBJ databases">
        <title>Characterization of the Novel Bacterium Alteromonas immobilis LMIT006 and Alteromonas gregis LMIT007.</title>
        <authorList>
            <person name="Lin X."/>
        </authorList>
    </citation>
    <scope>NUCLEOTIDE SEQUENCE</scope>
    <source>
        <strain evidence="8">LMIT007</strain>
    </source>
</reference>
<dbReference type="Proteomes" id="UP001165413">
    <property type="component" value="Unassembled WGS sequence"/>
</dbReference>
<feature type="binding site" evidence="6">
    <location>
        <position position="221"/>
    </location>
    <ligand>
        <name>beta-D-galactose</name>
        <dbReference type="ChEBI" id="CHEBI:27667"/>
    </ligand>
</feature>
<dbReference type="InterPro" id="IPR008183">
    <property type="entry name" value="Aldose_1/G6P_1-epimerase"/>
</dbReference>
<feature type="active site" description="Proton donor" evidence="5">
    <location>
        <position position="151"/>
    </location>
</feature>
<evidence type="ECO:0000256" key="2">
    <source>
        <dbReference type="ARBA" id="ARBA00006206"/>
    </source>
</evidence>
<dbReference type="GO" id="GO:0004034">
    <property type="term" value="F:aldose 1-epimerase activity"/>
    <property type="evidence" value="ECO:0007669"/>
    <property type="project" value="TreeGrafter"/>
</dbReference>
<evidence type="ECO:0000256" key="7">
    <source>
        <dbReference type="PIRSR" id="PIRSR005096-3"/>
    </source>
</evidence>
<dbReference type="AlphaFoldDB" id="A0AA42BKE3"/>
<dbReference type="GO" id="GO:0005737">
    <property type="term" value="C:cytoplasm"/>
    <property type="evidence" value="ECO:0007669"/>
    <property type="project" value="TreeGrafter"/>
</dbReference>